<dbReference type="RefSeq" id="WP_176978479.1">
    <property type="nucleotide sequence ID" value="NZ_JABZEO010000057.1"/>
</dbReference>
<keyword evidence="1" id="KW-1133">Transmembrane helix</keyword>
<dbReference type="Proteomes" id="UP000592294">
    <property type="component" value="Unassembled WGS sequence"/>
</dbReference>
<feature type="transmembrane region" description="Helical" evidence="1">
    <location>
        <begin position="96"/>
        <end position="124"/>
    </location>
</feature>
<keyword evidence="1" id="KW-0472">Membrane</keyword>
<evidence type="ECO:0000313" key="3">
    <source>
        <dbReference type="Proteomes" id="UP000592294"/>
    </source>
</evidence>
<accession>A0A850RI07</accession>
<reference evidence="2 3" key="1">
    <citation type="submission" date="2020-06" db="EMBL/GenBank/DDBJ databases">
        <title>Whole-genome sequence of Allochromatium humboldtianum DSM 21881, type strain.</title>
        <authorList>
            <person name="Kyndt J.A."/>
            <person name="Meyer T.E."/>
        </authorList>
    </citation>
    <scope>NUCLEOTIDE SEQUENCE [LARGE SCALE GENOMIC DNA]</scope>
    <source>
        <strain evidence="2 3">DSM 21881</strain>
    </source>
</reference>
<keyword evidence="1" id="KW-0812">Transmembrane</keyword>
<feature type="transmembrane region" description="Helical" evidence="1">
    <location>
        <begin position="63"/>
        <end position="84"/>
    </location>
</feature>
<protein>
    <submittedName>
        <fullName evidence="2">Uncharacterized protein</fullName>
    </submittedName>
</protein>
<feature type="transmembrane region" description="Helical" evidence="1">
    <location>
        <begin position="176"/>
        <end position="200"/>
    </location>
</feature>
<gene>
    <name evidence="2" type="ORF">HW932_21425</name>
</gene>
<evidence type="ECO:0000256" key="1">
    <source>
        <dbReference type="SAM" id="Phobius"/>
    </source>
</evidence>
<organism evidence="2 3">
    <name type="scientific">Allochromatium humboldtianum</name>
    <dbReference type="NCBI Taxonomy" id="504901"/>
    <lineage>
        <taxon>Bacteria</taxon>
        <taxon>Pseudomonadati</taxon>
        <taxon>Pseudomonadota</taxon>
        <taxon>Gammaproteobacteria</taxon>
        <taxon>Chromatiales</taxon>
        <taxon>Chromatiaceae</taxon>
        <taxon>Allochromatium</taxon>
    </lineage>
</organism>
<evidence type="ECO:0000313" key="2">
    <source>
        <dbReference type="EMBL" id="NVZ11806.1"/>
    </source>
</evidence>
<proteinExistence type="predicted"/>
<dbReference type="AlphaFoldDB" id="A0A850RI07"/>
<sequence length="213" mass="23560">MPEQNASQAAKLIQGNALVSLYKLLIRTPLLGSFIKIANAYAFHGDARYVKEFAPFQAWYNRIFTKILIALAIAFLAAYCMVASNLKPEEVRVTSLIVGIFPSLLGFGIGVFALIFVLPSSFLLTILRAQNDSKLKPYVLASDMGYPLIVMAAVLFVGVFLHFLPTDQPVFFASTFLLFYGLTMVVELVSMVFTTAVMVLRNKSQSASQNRQN</sequence>
<name>A0A850RI07_9GAMM</name>
<dbReference type="EMBL" id="JABZEO010000057">
    <property type="protein sequence ID" value="NVZ11806.1"/>
    <property type="molecule type" value="Genomic_DNA"/>
</dbReference>
<comment type="caution">
    <text evidence="2">The sequence shown here is derived from an EMBL/GenBank/DDBJ whole genome shotgun (WGS) entry which is preliminary data.</text>
</comment>
<feature type="transmembrane region" description="Helical" evidence="1">
    <location>
        <begin position="145"/>
        <end position="164"/>
    </location>
</feature>
<keyword evidence="3" id="KW-1185">Reference proteome</keyword>